<dbReference type="GO" id="GO:0005737">
    <property type="term" value="C:cytoplasm"/>
    <property type="evidence" value="ECO:0007669"/>
    <property type="project" value="TreeGrafter"/>
</dbReference>
<evidence type="ECO:0000256" key="2">
    <source>
        <dbReference type="ARBA" id="ARBA00012502"/>
    </source>
</evidence>
<evidence type="ECO:0000256" key="8">
    <source>
        <dbReference type="SAM" id="MobiDB-lite"/>
    </source>
</evidence>
<dbReference type="NCBIfam" id="TIGR00401">
    <property type="entry name" value="msrA"/>
    <property type="match status" value="1"/>
</dbReference>
<feature type="region of interest" description="Disordered" evidence="8">
    <location>
        <begin position="69"/>
        <end position="98"/>
    </location>
</feature>
<evidence type="ECO:0000313" key="11">
    <source>
        <dbReference type="Proteomes" id="UP000028828"/>
    </source>
</evidence>
<reference evidence="10 11" key="1">
    <citation type="submission" date="2014-03" db="EMBL/GenBank/DDBJ databases">
        <authorList>
            <person name="Sibley D."/>
            <person name="Venepally P."/>
            <person name="Karamycheva S."/>
            <person name="Hadjithomas M."/>
            <person name="Khan A."/>
            <person name="Brunk B."/>
            <person name="Roos D."/>
            <person name="Caler E."/>
            <person name="Lorenzi H."/>
        </authorList>
    </citation>
    <scope>NUCLEOTIDE SEQUENCE [LARGE SCALE GENOMIC DNA]</scope>
    <source>
        <strain evidence="11">p89</strain>
    </source>
</reference>
<dbReference type="EC" id="1.8.4.11" evidence="2"/>
<comment type="catalytic activity">
    <reaction evidence="7">
        <text>[thioredoxin]-disulfide + L-methionine + H2O = L-methionine (S)-S-oxide + [thioredoxin]-dithiol</text>
        <dbReference type="Rhea" id="RHEA:19993"/>
        <dbReference type="Rhea" id="RHEA-COMP:10698"/>
        <dbReference type="Rhea" id="RHEA-COMP:10700"/>
        <dbReference type="ChEBI" id="CHEBI:15377"/>
        <dbReference type="ChEBI" id="CHEBI:29950"/>
        <dbReference type="ChEBI" id="CHEBI:50058"/>
        <dbReference type="ChEBI" id="CHEBI:57844"/>
        <dbReference type="ChEBI" id="CHEBI:58772"/>
        <dbReference type="EC" id="1.8.4.11"/>
    </reaction>
</comment>
<name>A0A086KEL9_TOXGO</name>
<dbReference type="InterPro" id="IPR036509">
    <property type="entry name" value="Met_Sox_Rdtase_MsrA_sf"/>
</dbReference>
<comment type="caution">
    <text evidence="10">The sequence shown here is derived from an EMBL/GenBank/DDBJ whole genome shotgun (WGS) entry which is preliminary data.</text>
</comment>
<dbReference type="VEuPathDB" id="ToxoDB:TGP89_225470"/>
<dbReference type="InterPro" id="IPR002569">
    <property type="entry name" value="Met_Sox_Rdtase_MsrA_dom"/>
</dbReference>
<organism evidence="10 11">
    <name type="scientific">Toxoplasma gondii p89</name>
    <dbReference type="NCBI Taxonomy" id="943119"/>
    <lineage>
        <taxon>Eukaryota</taxon>
        <taxon>Sar</taxon>
        <taxon>Alveolata</taxon>
        <taxon>Apicomplexa</taxon>
        <taxon>Conoidasida</taxon>
        <taxon>Coccidia</taxon>
        <taxon>Eucoccidiorida</taxon>
        <taxon>Eimeriorina</taxon>
        <taxon>Sarcocystidae</taxon>
        <taxon>Toxoplasma</taxon>
    </lineage>
</organism>
<evidence type="ECO:0000256" key="4">
    <source>
        <dbReference type="ARBA" id="ARBA00030273"/>
    </source>
</evidence>
<evidence type="ECO:0000256" key="7">
    <source>
        <dbReference type="ARBA" id="ARBA00048782"/>
    </source>
</evidence>
<dbReference type="EMBL" id="AEYI02000986">
    <property type="protein sequence ID" value="KFG42837.1"/>
    <property type="molecule type" value="Genomic_DNA"/>
</dbReference>
<feature type="domain" description="Peptide methionine sulphoxide reductase MsrA" evidence="9">
    <location>
        <begin position="107"/>
        <end position="264"/>
    </location>
</feature>
<dbReference type="GO" id="GO:0033744">
    <property type="term" value="F:L-methionine:thioredoxin-disulfide S-oxidoreductase activity"/>
    <property type="evidence" value="ECO:0007669"/>
    <property type="project" value="RHEA"/>
</dbReference>
<dbReference type="OrthoDB" id="77405at2759"/>
<dbReference type="SUPFAM" id="SSF55068">
    <property type="entry name" value="Peptide methionine sulfoxide reductase"/>
    <property type="match status" value="1"/>
</dbReference>
<dbReference type="PANTHER" id="PTHR42799:SF2">
    <property type="entry name" value="MITOCHONDRIAL PEPTIDE METHIONINE SULFOXIDE REDUCTASE"/>
    <property type="match status" value="1"/>
</dbReference>
<evidence type="ECO:0000313" key="10">
    <source>
        <dbReference type="EMBL" id="KFG42837.1"/>
    </source>
</evidence>
<dbReference type="GO" id="GO:0008113">
    <property type="term" value="F:peptide-methionine (S)-S-oxide reductase activity"/>
    <property type="evidence" value="ECO:0007669"/>
    <property type="project" value="UniProtKB-EC"/>
</dbReference>
<evidence type="ECO:0000256" key="3">
    <source>
        <dbReference type="ARBA" id="ARBA00023002"/>
    </source>
</evidence>
<evidence type="ECO:0000256" key="5">
    <source>
        <dbReference type="ARBA" id="ARBA00030643"/>
    </source>
</evidence>
<sequence length="269" mass="30439">MRLPIIRGGVAANFFRRSQPERFRTPSPLILLGFSGLTLSFSGFRSVPSTTQSTPYQWVDSSLQMSRLSPPASCASRSAGDDRGTQLEQHTPNFLPGTDRTAPFSRVLLGAGCFWGVEKLFRKEFGSQLRATTVGYAGGAKDHPTYKEVCTGNTGHYEVVEIQFFEDKVTLSDLLRFFWRIHDPTTLNRQGNDVGQQYGSAIFVYSAEHRQTAEELRDEMQKQWAGQITTRILGGKLSDSCFKFWKAEDYHQVYLERNPGGYCNHRVRF</sequence>
<dbReference type="AlphaFoldDB" id="A0A086KEL9"/>
<evidence type="ECO:0000256" key="6">
    <source>
        <dbReference type="ARBA" id="ARBA00047806"/>
    </source>
</evidence>
<evidence type="ECO:0000256" key="1">
    <source>
        <dbReference type="ARBA" id="ARBA00005591"/>
    </source>
</evidence>
<dbReference type="InterPro" id="IPR050162">
    <property type="entry name" value="MsrA_MetSO_reductase"/>
</dbReference>
<dbReference type="HAMAP" id="MF_01401">
    <property type="entry name" value="MsrA"/>
    <property type="match status" value="1"/>
</dbReference>
<dbReference type="Gene3D" id="3.30.1060.10">
    <property type="entry name" value="Peptide methionine sulphoxide reductase MsrA"/>
    <property type="match status" value="1"/>
</dbReference>
<dbReference type="Pfam" id="PF01625">
    <property type="entry name" value="PMSR"/>
    <property type="match status" value="1"/>
</dbReference>
<protein>
    <recommendedName>
        <fullName evidence="2">peptide-methionine (S)-S-oxide reductase</fullName>
        <ecNumber evidence="2">1.8.4.11</ecNumber>
    </recommendedName>
    <alternativeName>
        <fullName evidence="5">Peptide-methionine (S)-S-oxide reductase</fullName>
    </alternativeName>
    <alternativeName>
        <fullName evidence="4">Protein-methionine-S-oxide reductase</fullName>
    </alternativeName>
</protein>
<accession>A0A086KEL9</accession>
<keyword evidence="3 10" id="KW-0560">Oxidoreductase</keyword>
<dbReference type="Proteomes" id="UP000028828">
    <property type="component" value="Unassembled WGS sequence"/>
</dbReference>
<proteinExistence type="inferred from homology"/>
<dbReference type="GO" id="GO:0034599">
    <property type="term" value="P:cellular response to oxidative stress"/>
    <property type="evidence" value="ECO:0007669"/>
    <property type="project" value="TreeGrafter"/>
</dbReference>
<comment type="catalytic activity">
    <reaction evidence="6">
        <text>L-methionyl-[protein] + [thioredoxin]-disulfide + H2O = L-methionyl-(S)-S-oxide-[protein] + [thioredoxin]-dithiol</text>
        <dbReference type="Rhea" id="RHEA:14217"/>
        <dbReference type="Rhea" id="RHEA-COMP:10698"/>
        <dbReference type="Rhea" id="RHEA-COMP:10700"/>
        <dbReference type="Rhea" id="RHEA-COMP:12313"/>
        <dbReference type="Rhea" id="RHEA-COMP:12315"/>
        <dbReference type="ChEBI" id="CHEBI:15377"/>
        <dbReference type="ChEBI" id="CHEBI:16044"/>
        <dbReference type="ChEBI" id="CHEBI:29950"/>
        <dbReference type="ChEBI" id="CHEBI:44120"/>
        <dbReference type="ChEBI" id="CHEBI:50058"/>
        <dbReference type="EC" id="1.8.4.11"/>
    </reaction>
</comment>
<evidence type="ECO:0000259" key="9">
    <source>
        <dbReference type="Pfam" id="PF01625"/>
    </source>
</evidence>
<gene>
    <name evidence="10" type="ORF">TGP89_225470</name>
</gene>
<dbReference type="PANTHER" id="PTHR42799">
    <property type="entry name" value="MITOCHONDRIAL PEPTIDE METHIONINE SULFOXIDE REDUCTASE"/>
    <property type="match status" value="1"/>
</dbReference>
<comment type="similarity">
    <text evidence="1">Belongs to the MsrA Met sulfoxide reductase family.</text>
</comment>